<evidence type="ECO:0000259" key="15">
    <source>
        <dbReference type="PROSITE" id="PS51820"/>
    </source>
</evidence>
<evidence type="ECO:0000256" key="5">
    <source>
        <dbReference type="ARBA" id="ARBA00022692"/>
    </source>
</evidence>
<evidence type="ECO:0000256" key="8">
    <source>
        <dbReference type="ARBA" id="ARBA00022989"/>
    </source>
</evidence>
<evidence type="ECO:0000256" key="2">
    <source>
        <dbReference type="ARBA" id="ARBA00004236"/>
    </source>
</evidence>
<evidence type="ECO:0000313" key="16">
    <source>
        <dbReference type="Proteomes" id="UP000186698"/>
    </source>
</evidence>
<keyword evidence="4" id="KW-1003">Cell membrane</keyword>
<dbReference type="InterPro" id="IPR037524">
    <property type="entry name" value="PA14/GLEYA"/>
</dbReference>
<feature type="domain" description="G8" evidence="14">
    <location>
        <begin position="2714"/>
        <end position="2840"/>
    </location>
</feature>
<keyword evidence="16" id="KW-1185">Reference proteome</keyword>
<dbReference type="InterPro" id="IPR006626">
    <property type="entry name" value="PbH1"/>
</dbReference>
<dbReference type="Gene3D" id="2.60.40.10">
    <property type="entry name" value="Immunoglobulins"/>
    <property type="match status" value="5"/>
</dbReference>
<dbReference type="Pfam" id="PF10162">
    <property type="entry name" value="G8"/>
    <property type="match status" value="2"/>
</dbReference>
<proteinExistence type="predicted"/>
<dbReference type="InterPro" id="IPR055401">
    <property type="entry name" value="CEMIP_beta-hel_dom"/>
</dbReference>
<evidence type="ECO:0000256" key="11">
    <source>
        <dbReference type="ARBA" id="ARBA00023273"/>
    </source>
</evidence>
<dbReference type="PROSITE" id="PS51484">
    <property type="entry name" value="G8"/>
    <property type="match status" value="2"/>
</dbReference>
<dbReference type="SUPFAM" id="SSF51126">
    <property type="entry name" value="Pectin lyase-like"/>
    <property type="match status" value="2"/>
</dbReference>
<evidence type="ECO:0000256" key="10">
    <source>
        <dbReference type="ARBA" id="ARBA00023180"/>
    </source>
</evidence>
<keyword evidence="10" id="KW-0325">Glycoprotein</keyword>
<keyword evidence="5 12" id="KW-0812">Transmembrane</keyword>
<evidence type="ECO:0000256" key="3">
    <source>
        <dbReference type="ARBA" id="ARBA00004316"/>
    </source>
</evidence>
<evidence type="ECO:0000259" key="14">
    <source>
        <dbReference type="PROSITE" id="PS51484"/>
    </source>
</evidence>
<name>A0A8J1KQF0_XENLA</name>
<dbReference type="InterPro" id="IPR052387">
    <property type="entry name" value="Fibrocystin"/>
</dbReference>
<dbReference type="Pfam" id="PF07691">
    <property type="entry name" value="PA14"/>
    <property type="match status" value="1"/>
</dbReference>
<dbReference type="Proteomes" id="UP000186698">
    <property type="component" value="Chromosome 5L"/>
</dbReference>
<dbReference type="InterPro" id="IPR011658">
    <property type="entry name" value="PA14_dom"/>
</dbReference>
<dbReference type="Gene3D" id="2.60.120.1560">
    <property type="match status" value="1"/>
</dbReference>
<dbReference type="SUPFAM" id="SSF56988">
    <property type="entry name" value="Anthrax protective antigen"/>
    <property type="match status" value="1"/>
</dbReference>
<keyword evidence="9 12" id="KW-0472">Membrane</keyword>
<feature type="signal peptide" evidence="13">
    <location>
        <begin position="1"/>
        <end position="18"/>
    </location>
</feature>
<dbReference type="InterPro" id="IPR014756">
    <property type="entry name" value="Ig_E-set"/>
</dbReference>
<evidence type="ECO:0000256" key="4">
    <source>
        <dbReference type="ARBA" id="ARBA00022475"/>
    </source>
</evidence>
<gene>
    <name evidence="17" type="primary">pkhd1.L</name>
</gene>
<sequence>MRILFFSYVCLILPLAAACCNSFTRNPAEGSMAGGTWITIRFDGCKELINHLVSFANGSHIEVYMTNSLLPSIICDVFPIFSAPSTINCRTRPSEHEAIYNMEVLFNGEPMNQLKESHFMFSRAHTPVIHGISPSCGVPGSIIEVCGWITTEVFESYEFHGDFIDGPVILDSKRDGWFTICSLTNDSTSIYPIHVKNGFGSLLCNIQGNYIGSQNISFFIFNKGKSTVSKDAWHISAKHELFIFQTHSEIISVTPDCGSSRGGTDITIVGNFFQYPCLVRVAGIPCKIRFMSPRIIVCRTEAEPTRTKAPYPGNRGLIYELWDGTNEMNLTGNSSGYRSTWAPNASSPTYIIFKSNQSFSARLSGFFVAPETNNYTFWIQADNKAVLYLSDGEYAESKAKIGSIPHGVSSWSDHWEWSWDERWQQKSPKMSLVQGKKYYIELLQHGRGSKTEMRIGLQIHNTWLNSDIVSSYQREKHQIVAYSSRLPEIQMLTLSGEGWFRFCWGNATSNLLHTNSTADQIQEEMEAMLSENCKTEILAVDILVHNGFEEGEEDMGAEGKTATWTEPYCGRTSSFMPNYLLKWNHSNPTGHELNTYTHICFAYKGHIEDELIISYSYKNTFLKTVKKKHSCHWEFSASNPESWKFDCTDLWTCVRASDSLTDLHVNSSVFVVEVELQMPPNINATGNWFYVDEVIVAKRSTRVLKEGPQSARPGGHHLQKITIRGSYPTYNLTSWVANCGINLPLIELCHAAMNITEEGQLFKSGNETVALAVERLQSASPPIGGTFAMHVSDTLIPGIPVKISALHLREMLGNINEGTAAQYMTASDFIVTKDLDTCHHVIWTLTWARMSEDLPNFIRVYSENLTGLNPTIKTRVIFDGGVFIWPILGDMLATANQLPQVTVHVNGIPAKCSGSCSFLYHQELIPVVTDIEYSSGHECNFEVHLTGLGFTQNLEAIHIEINQTNCKITKANTTHVSCCPERFPPLGENHIRFHVKPYGLAINATGEYLFLNVRPHLLTVTPTAISEVGGQKVTLIGIRFDELSQVLIGSQLCHMNVNDSNAIECFAPPQVGIQNEEDITMKVGEQWFDFPKCIKYDPSLNPVIVSLSRNVSSTTGDQTLFIKVSTDIESLELEVKVQNSVAKIKRVTSQGVEVFLPPMPPGLYNVSLIISGIIIKAEGFEPMIQYVLEVLSLQPCCGSFLGGTIITIFGRGFSTDTSMINVIVGNQSCLIIASSEDAIQCETPSSSLASNQTESISVPVKVSISNNPTDNDSPVSNTRELLFSYHPNFTPVVSNISWNFEGNILLLHFAGFNLNNSVIRLNNTQYKCVNESNFGGFLNSSLKIPLDDFDVGRYVLKVFDERLGYADMTSTMNILEIFPQVHSISPTSGSVCGGTVLTIHGSFLQSANHSIGVLISSHYTCDVESFNISTIKCITQRKGIFHLSSTISVNVAVIIDGLPSLCKNNCIYHMERDLTPVVKNVLAKLDGSKCTLNILGERFLSTQSSSILVDNTLMCNVIVWNETMAQCHVSNLHPGNHTVSILNVANGSMCYPRLIFYFSIITKITAIRPIHFGLNGGGLQTIEGTALQGQNITVFVGNDRCSIKKATYMLIQCIVPPGNGVRLLTVDIDGSSYTAGNIHYLAEYTPMVHSVLHSNYVLSMVVSMISASNVKIFVGNSVCTNVSGNSTFLQCLPPHLPAGSYDIRCLDHLRGWASSNATFMSRLEVTMLKSSLGCLGIRTSMDIYGSGFSPGNTSVTICGTFCEISDNRTTPTSIYCSNWHLHNSLMFLCDVTNHEDCYRKQNTYIHCDVTIQSGAEQVTKPLAYVYMCSGWKNDAMCLEAHAGPTHTVHLNGLFVSPKVESDKVLIYNGSCRISIATRAEMECAAPNQPITAQITEIRKNWGQNTQSEVPLYFCRLWSKNSTWPSGQPPLDGDNVTVERGRMLLLDANTSLLNLLHIQGGKLFFIGPGPVNLRAHYILVSSGGELHVGTSSQPFLGKAQISLYGSFISPQLYPYGVKFLAVKNATLSMHGWVPRVAYTHLAIEALANDTYLILIDSVDWRIGDEGVICGADLGEQRHQEETFTVKNISNTQISLSHPLKYSYKILEQPIEGKMIYLRPIVALLSRNIVVQGNLTTQYIGHQQECQNNEVPDTSKCPYSRSERSLGSRDLGLVLIVQAFKHEPSLVCISGVQFRHIGQPFKRHPSALTIAGDICMPDSYIRGCSIIHSFSRGISISGTSAFTVENNVFYNIKGHGLLVGEHLEEAIEIKNNVLIRISGAYGLSNIEMLAPAAFYLRSPSNIIEGNIVYAAGYGFLYHLFHDGPSQALLQSFLKNTAVSCLRSGLWLHPEYNPSSTDPAVFQEFHTWRSRGGAQITRCGNVSFRDFRIFSCEEFGISISESLGNTEVSNSFLLGHLSGKDEHCMAAGIKTPRRFQASISNTAFVNFDLPKCSPIRTCSGCFEGQGGFTIKTHQLKFINSLTQPTFPFPHSAIIEDTDGSLTGLEKSHLLASSEILPNSCNKTSSIGGDVPTRVCGKEVVFHRMSIGLQAAPAFPYNVSVTNNMNKTISLNYVSDTLSNLYGWMALLVDKEIYTIVFNTPESHTGLDYSATFDNFGPGNYIMVEHKNLPSFRNISIACGSKPGQHIQNLPSPQRNNGCDWFFNKSLGSLIYLVSGEGQIGVTFKTEERSALPTPVPSSLPHSVSKWSLPKSWEGVEQGWGGFGSAIPQAGDDVIILPNRTIEVDIPLPPLGGLYVLGTLEFPTTSSNVLNVTCIIIAGGEIRAGSIEQPIEPGQRLQILLRASEKVTCERLGQLSVPAGVIGVYGKLQIHSAYSNKPWTRLRVDIAPGNEMIFLNDAVDWNPGDSIVISSSSYEAHQAEVLRLRGVYGQHLRIWERLHYRHTGTVQNIDTWNITLAAEVGLLSRNIQIKTDIECSGGIMVGHFKTNTSDEYSGLLQLSNVEIADFGSSLFPAVNFLNTTLSSSVISSSIHHSCGGTIKATGSMNILLHANVIFSSVGHGIHIDGHNLSLTDNLLVLIKQPNDESEWVSGIKMDIDSEAFMYGNTIAGSERIGFHVRGQRCYPEEKSWARNVAHSTLHGIHYYWNNGFKNCTKIAGFLSYKNYDYGLIFHLESDVVLEDVILVDNSVGLLPVVSYTLSDSSNFTKKYILLRKSAISATSQTFDCIMDRIKPLSHNLTRRERALRSPLGGRVGIIWPQFTINPKQWPRYPWHLLGSDGSAPGIMKLQDVTFFGFMKSCYSNDGDICIMSRPDSAGVICPITAERTKMLHIKYENILHFQTAHSGANCPSPRGCRDTQRVLYKDLDGSSLGLIPPVTVFPKEDAHMFHSCLNTGIYRKESQCHYNTDLRGHICEQTDHTVVVLERIGDVRQPITPVITFTGDFIDTFVNGNISVQQCCYSEDQSIFYSILPANKITTICFSGPAPKAMRLQLIGGQEATKHILAFFYDTPQSFHIFSKGRRIPSFLPNTELAFDDKEQGSNFFSFSESLLYVVLQGEEPIEIWTNQSFYLALSVAEGTGTDIQHQLPAQVAQHFNISPAHVSILQTLKGSSITLRALTNNQAKRNLHCPVTLDDSSRARMKRDLENNVSHPNKKAENTQETNLDVIILEIINPVKYDFPHLSLSHSPSVAHDLPFNIADSVISALQTGEMEKMFPIDIDSLMVIDPMQFSPGNSTSSETGNDFAVYVRPHAIHIHDQPFHGYEGKPLLVQPKVNFLDIKGNRVENLGHPSNPWYLSVQLKNSAVSALKGNRTVIIQNGWGNFSNLSVSTSGLTWRLIFNVTSPPGVTFSALSQEFAVYPVPAADQDNIFLLVLLSSSGSAIALFLLSCCFFKRKKGARSSQNGKNRR</sequence>
<keyword evidence="11" id="KW-0966">Cell projection</keyword>
<dbReference type="InterPro" id="IPR002909">
    <property type="entry name" value="IPT_dom"/>
</dbReference>
<dbReference type="Pfam" id="PF01833">
    <property type="entry name" value="TIG"/>
    <property type="match status" value="7"/>
</dbReference>
<keyword evidence="7" id="KW-0677">Repeat</keyword>
<keyword evidence="6 13" id="KW-0732">Signal</keyword>
<dbReference type="InterPro" id="IPR013783">
    <property type="entry name" value="Ig-like_fold"/>
</dbReference>
<evidence type="ECO:0000256" key="9">
    <source>
        <dbReference type="ARBA" id="ARBA00023136"/>
    </source>
</evidence>
<evidence type="ECO:0000313" key="17">
    <source>
        <dbReference type="RefSeq" id="XP_041419535.1"/>
    </source>
</evidence>
<dbReference type="RefSeq" id="XP_041419535.1">
    <property type="nucleotide sequence ID" value="XM_041563601.1"/>
</dbReference>
<dbReference type="Gene3D" id="2.160.20.10">
    <property type="entry name" value="Single-stranded right-handed beta-helix, Pectin lyase-like"/>
    <property type="match status" value="1"/>
</dbReference>
<dbReference type="PANTHER" id="PTHR46769">
    <property type="entry name" value="POLYCYSTIC KIDNEY AND HEPATIC DISEASE 1 (AUTOSOMAL RECESSIVE)-LIKE 1"/>
    <property type="match status" value="1"/>
</dbReference>
<dbReference type="Pfam" id="PF24606">
    <property type="entry name" value="CEMIP_beta-hel"/>
    <property type="match status" value="1"/>
</dbReference>
<dbReference type="GO" id="GO:0042995">
    <property type="term" value="C:cell projection"/>
    <property type="evidence" value="ECO:0007669"/>
    <property type="project" value="UniProtKB-SubCell"/>
</dbReference>
<dbReference type="CDD" id="cd00603">
    <property type="entry name" value="IPT_PCSR"/>
    <property type="match status" value="4"/>
</dbReference>
<feature type="chain" id="PRO_5035236042" evidence="13">
    <location>
        <begin position="19"/>
        <end position="3861"/>
    </location>
</feature>
<feature type="transmembrane region" description="Helical" evidence="12">
    <location>
        <begin position="3822"/>
        <end position="3845"/>
    </location>
</feature>
<dbReference type="SUPFAM" id="SSF81296">
    <property type="entry name" value="E set domains"/>
    <property type="match status" value="6"/>
</dbReference>
<dbReference type="InterPro" id="IPR012334">
    <property type="entry name" value="Pectin_lyas_fold"/>
</dbReference>
<dbReference type="KEGG" id="xla:108716255"/>
<dbReference type="GO" id="GO:0005886">
    <property type="term" value="C:plasma membrane"/>
    <property type="evidence" value="ECO:0007669"/>
    <property type="project" value="UniProtKB-SubCell"/>
</dbReference>
<evidence type="ECO:0000256" key="13">
    <source>
        <dbReference type="SAM" id="SignalP"/>
    </source>
</evidence>
<dbReference type="InterPro" id="IPR011050">
    <property type="entry name" value="Pectin_lyase_fold/virulence"/>
</dbReference>
<dbReference type="OrthoDB" id="120976at2759"/>
<accession>A0A8J1KQF0</accession>
<feature type="domain" description="PA14" evidence="15">
    <location>
        <begin position="312"/>
        <end position="471"/>
    </location>
</feature>
<dbReference type="SMART" id="SM01225">
    <property type="entry name" value="G8"/>
    <property type="match status" value="2"/>
</dbReference>
<reference evidence="17" key="1">
    <citation type="submission" date="2025-08" db="UniProtKB">
        <authorList>
            <consortium name="RefSeq"/>
        </authorList>
    </citation>
    <scope>IDENTIFICATION</scope>
    <source>
        <strain evidence="17">J_2021</strain>
        <tissue evidence="17">Erythrocytes</tissue>
    </source>
</reference>
<dbReference type="InterPro" id="IPR019316">
    <property type="entry name" value="G8_domain"/>
</dbReference>
<protein>
    <submittedName>
        <fullName evidence="17">Fibrocystin</fullName>
    </submittedName>
</protein>
<evidence type="ECO:0000256" key="6">
    <source>
        <dbReference type="ARBA" id="ARBA00022729"/>
    </source>
</evidence>
<dbReference type="CTD" id="108716255"/>
<keyword evidence="8 12" id="KW-1133">Transmembrane helix</keyword>
<dbReference type="PANTHER" id="PTHR46769:SF1">
    <property type="entry name" value="FIBROCYSTIN"/>
    <property type="match status" value="1"/>
</dbReference>
<evidence type="ECO:0000256" key="1">
    <source>
        <dbReference type="ARBA" id="ARBA00004167"/>
    </source>
</evidence>
<organism evidence="16 17">
    <name type="scientific">Xenopus laevis</name>
    <name type="common">African clawed frog</name>
    <dbReference type="NCBI Taxonomy" id="8355"/>
    <lineage>
        <taxon>Eukaryota</taxon>
        <taxon>Metazoa</taxon>
        <taxon>Chordata</taxon>
        <taxon>Craniata</taxon>
        <taxon>Vertebrata</taxon>
        <taxon>Euteleostomi</taxon>
        <taxon>Amphibia</taxon>
        <taxon>Batrachia</taxon>
        <taxon>Anura</taxon>
        <taxon>Pipoidea</taxon>
        <taxon>Pipidae</taxon>
        <taxon>Xenopodinae</taxon>
        <taxon>Xenopus</taxon>
        <taxon>Xenopus</taxon>
    </lineage>
</organism>
<feature type="domain" description="G8" evidence="14">
    <location>
        <begin position="1921"/>
        <end position="2042"/>
    </location>
</feature>
<dbReference type="SMART" id="SM00710">
    <property type="entry name" value="PbH1"/>
    <property type="match status" value="6"/>
</dbReference>
<dbReference type="SMART" id="SM00429">
    <property type="entry name" value="IPT"/>
    <property type="match status" value="5"/>
</dbReference>
<dbReference type="PROSITE" id="PS51257">
    <property type="entry name" value="PROKAR_LIPOPROTEIN"/>
    <property type="match status" value="1"/>
</dbReference>
<comment type="subcellular location">
    <subcellularLocation>
        <location evidence="2">Cell membrane</location>
    </subcellularLocation>
    <subcellularLocation>
        <location evidence="3">Cell projection</location>
    </subcellularLocation>
    <subcellularLocation>
        <location evidence="1">Membrane</location>
        <topology evidence="1">Single-pass membrane protein</topology>
    </subcellularLocation>
</comment>
<dbReference type="GeneID" id="108716255"/>
<evidence type="ECO:0000256" key="12">
    <source>
        <dbReference type="SAM" id="Phobius"/>
    </source>
</evidence>
<dbReference type="PROSITE" id="PS51820">
    <property type="entry name" value="PA14"/>
    <property type="match status" value="1"/>
</dbReference>
<evidence type="ECO:0000256" key="7">
    <source>
        <dbReference type="ARBA" id="ARBA00022737"/>
    </source>
</evidence>